<name>A0A8B3CPX3_9LEPT</name>
<sequence>MTKIILLPKKVSSIGNHRIAETTQIFSDLQFFFLERFPVSILQKIAAPFQEGIESKLLVSFKIPVFSFSLLFRCNKEFS</sequence>
<reference evidence="2" key="1">
    <citation type="submission" date="2018-05" db="EMBL/GenBank/DDBJ databases">
        <title>Leptospira yasudae sp. nov. and Leptospira stimsonii sp. nov., two pathogenic species of the genus Leptospira isolated from environmental sources.</title>
        <authorList>
            <person name="Casanovas-Massana A."/>
            <person name="Hamond C."/>
            <person name="Santos L.A."/>
            <person name="Hacker K.P."/>
            <person name="Balassiano I."/>
            <person name="Medeiros M.A."/>
            <person name="Reis M.G."/>
            <person name="Ko A.I."/>
            <person name="Wunder E.A."/>
        </authorList>
    </citation>
    <scope>NUCLEOTIDE SEQUENCE [LARGE SCALE GENOMIC DNA]</scope>
    <source>
        <strain evidence="2">AMB6-RJ</strain>
    </source>
</reference>
<dbReference type="AlphaFoldDB" id="A0A8B3CPX3"/>
<dbReference type="EMBL" id="QHCS01000004">
    <property type="protein sequence ID" value="RHX84994.1"/>
    <property type="molecule type" value="Genomic_DNA"/>
</dbReference>
<protein>
    <submittedName>
        <fullName evidence="1">Uncharacterized protein</fullName>
    </submittedName>
</protein>
<evidence type="ECO:0000313" key="1">
    <source>
        <dbReference type="EMBL" id="RHX84994.1"/>
    </source>
</evidence>
<organism evidence="1 2">
    <name type="scientific">Leptospira stimsonii</name>
    <dbReference type="NCBI Taxonomy" id="2202203"/>
    <lineage>
        <taxon>Bacteria</taxon>
        <taxon>Pseudomonadati</taxon>
        <taxon>Spirochaetota</taxon>
        <taxon>Spirochaetia</taxon>
        <taxon>Leptospirales</taxon>
        <taxon>Leptospiraceae</taxon>
        <taxon>Leptospira</taxon>
    </lineage>
</organism>
<proteinExistence type="predicted"/>
<dbReference type="Proteomes" id="UP000266669">
    <property type="component" value="Unassembled WGS sequence"/>
</dbReference>
<evidence type="ECO:0000313" key="2">
    <source>
        <dbReference type="Proteomes" id="UP000266669"/>
    </source>
</evidence>
<accession>A0A8B3CPX3</accession>
<comment type="caution">
    <text evidence="1">The sequence shown here is derived from an EMBL/GenBank/DDBJ whole genome shotgun (WGS) entry which is preliminary data.</text>
</comment>
<gene>
    <name evidence="1" type="ORF">DLM78_16355</name>
</gene>